<comment type="caution">
    <text evidence="2">The sequence shown here is derived from an EMBL/GenBank/DDBJ whole genome shotgun (WGS) entry which is preliminary data.</text>
</comment>
<dbReference type="Proteomes" id="UP001519460">
    <property type="component" value="Unassembled WGS sequence"/>
</dbReference>
<reference evidence="2 4" key="2">
    <citation type="journal article" date="2023" name="Sci. Data">
        <title>Genome assembly of the Korean intertidal mud-creeper Batillaria attramentaria.</title>
        <authorList>
            <person name="Patra A.K."/>
            <person name="Ho P.T."/>
            <person name="Jun S."/>
            <person name="Lee S.J."/>
            <person name="Kim Y."/>
            <person name="Won Y.J."/>
        </authorList>
    </citation>
    <scope>NUCLEOTIDE SEQUENCE [LARGE SCALE GENOMIC DNA]</scope>
    <source>
        <strain evidence="2">Wonlab-2016</strain>
    </source>
</reference>
<name>A0ABD0J9T8_9CAEN</name>
<feature type="domain" description="Methyltransferase" evidence="1">
    <location>
        <begin position="170"/>
        <end position="358"/>
    </location>
</feature>
<dbReference type="AlphaFoldDB" id="A0ABD0J9T8"/>
<dbReference type="Pfam" id="PF13679">
    <property type="entry name" value="Methyltransf_32"/>
    <property type="match status" value="1"/>
</dbReference>
<keyword evidence="4" id="KW-1185">Reference proteome</keyword>
<dbReference type="EMBL" id="JACVVK020000409">
    <property type="protein sequence ID" value="KAK7475330.1"/>
    <property type="molecule type" value="Genomic_DNA"/>
</dbReference>
<dbReference type="InterPro" id="IPR052220">
    <property type="entry name" value="METTL25"/>
</dbReference>
<dbReference type="InterPro" id="IPR029063">
    <property type="entry name" value="SAM-dependent_MTases_sf"/>
</dbReference>
<reference evidence="2" key="3">
    <citation type="submission" date="2023-01" db="EMBL/GenBank/DDBJ databases">
        <authorList>
            <person name="Patra A."/>
        </authorList>
    </citation>
    <scope>NUCLEOTIDE SEQUENCE</scope>
    <source>
        <strain evidence="2">Wonlab-2016</strain>
        <tissue evidence="2">Foot muscle</tissue>
    </source>
</reference>
<dbReference type="Gene3D" id="3.40.50.150">
    <property type="entry name" value="Vaccinia Virus protein VP39"/>
    <property type="match status" value="1"/>
</dbReference>
<evidence type="ECO:0000313" key="2">
    <source>
        <dbReference type="EMBL" id="KAK7466607.1"/>
    </source>
</evidence>
<dbReference type="EMBL" id="JACVVK020000554">
    <property type="protein sequence ID" value="KAK7466607.1"/>
    <property type="molecule type" value="Genomic_DNA"/>
</dbReference>
<dbReference type="PANTHER" id="PTHR12496">
    <property type="entry name" value="CGI-41 METHYLTRANSFERASE"/>
    <property type="match status" value="1"/>
</dbReference>
<protein>
    <recommendedName>
        <fullName evidence="1">Methyltransferase domain-containing protein</fullName>
    </recommendedName>
</protein>
<reference evidence="2" key="1">
    <citation type="submission" date="2020-09" db="EMBL/GenBank/DDBJ databases">
        <authorList>
            <person name="Won Y."/>
        </authorList>
    </citation>
    <scope>NUCLEOTIDE SEQUENCE</scope>
    <source>
        <strain evidence="2">Wonlab-2016</strain>
        <tissue evidence="2">Foot muscle</tissue>
    </source>
</reference>
<organism evidence="2 4">
    <name type="scientific">Batillaria attramentaria</name>
    <dbReference type="NCBI Taxonomy" id="370345"/>
    <lineage>
        <taxon>Eukaryota</taxon>
        <taxon>Metazoa</taxon>
        <taxon>Spiralia</taxon>
        <taxon>Lophotrochozoa</taxon>
        <taxon>Mollusca</taxon>
        <taxon>Gastropoda</taxon>
        <taxon>Caenogastropoda</taxon>
        <taxon>Sorbeoconcha</taxon>
        <taxon>Cerithioidea</taxon>
        <taxon>Batillariidae</taxon>
        <taxon>Batillaria</taxon>
    </lineage>
</organism>
<dbReference type="PANTHER" id="PTHR12496:SF0">
    <property type="entry name" value="METHYLTRANSFERASE DOMAIN-CONTAINING PROTEIN"/>
    <property type="match status" value="1"/>
</dbReference>
<accession>A0ABD0J9T8</accession>
<sequence length="554" mass="62767">MENSGEEIVADDKAAQSTYGIFHVCGVLAFCENTESIAKCSPLEKWKQRIPMEMTEARFRQTFEFLKEHHWIHDLHLTKFFESQVWTQIPKEWDRAFTQMTVEELNKLPFVEAAVGSPHSQSVSSSLHLPDSLQLFLQHSTSLTFERDHVTGLIKSTPVGKELAKGMSPKKLHEVQWMASLVHQVAAQADCDVVVDIGSGLGYLGQVLHTNYGLKVIGLEGSVGHTERAEKRAAKHGLQCSGMKSVPFEIRDDEEHITKFCDLIQREASTITQCKHSCPADLHMRSPDGGEGHSVSSCTDEVTITKERETDAVNHSLRVCLIGLHCCGDLTPALLRLFERVEFIRAVCCVSCCYHKMQLIPGTDQFHNFPMSKAAKDVYTAMQVKSQRTQEHAPTSFISPCSLRLAAQETRARWASQTVADHDVHMKHVAFRALLELYRGDTGSKDRRTVRRLDYSTVDQFVDSYVRCPEIPREEQQATKEQLYKLYAQVQPRFHHIEPFTCLQVILQPVLESLVLLDRQCWLQENGFHADIVPIFQEEISPRNLALVSTKSQN</sequence>
<evidence type="ECO:0000313" key="3">
    <source>
        <dbReference type="EMBL" id="KAK7475330.1"/>
    </source>
</evidence>
<dbReference type="SUPFAM" id="SSF53335">
    <property type="entry name" value="S-adenosyl-L-methionine-dependent methyltransferases"/>
    <property type="match status" value="1"/>
</dbReference>
<evidence type="ECO:0000259" key="1">
    <source>
        <dbReference type="Pfam" id="PF13679"/>
    </source>
</evidence>
<proteinExistence type="predicted"/>
<gene>
    <name evidence="3" type="ORF">BaRGS_00033406</name>
    <name evidence="2" type="ORF">BaRGS_00037330</name>
</gene>
<evidence type="ECO:0000313" key="4">
    <source>
        <dbReference type="Proteomes" id="UP001519460"/>
    </source>
</evidence>
<dbReference type="InterPro" id="IPR025714">
    <property type="entry name" value="Methyltranfer_dom"/>
</dbReference>